<dbReference type="EMBL" id="JGZP01000004">
    <property type="protein sequence ID" value="KFJ01001.1"/>
    <property type="molecule type" value="Genomic_DNA"/>
</dbReference>
<accession>A0A087DZQ0</accession>
<dbReference type="InterPro" id="IPR029057">
    <property type="entry name" value="PRTase-like"/>
</dbReference>
<dbReference type="Gene3D" id="3.40.50.2020">
    <property type="match status" value="1"/>
</dbReference>
<dbReference type="SUPFAM" id="SSF53271">
    <property type="entry name" value="PRTase-like"/>
    <property type="match status" value="1"/>
</dbReference>
<dbReference type="PANTHER" id="PTHR47505">
    <property type="entry name" value="DNA UTILIZATION PROTEIN YHGH"/>
    <property type="match status" value="1"/>
</dbReference>
<dbReference type="GO" id="GO:0016740">
    <property type="term" value="F:transferase activity"/>
    <property type="evidence" value="ECO:0007669"/>
    <property type="project" value="UniProtKB-KW"/>
</dbReference>
<evidence type="ECO:0000259" key="2">
    <source>
        <dbReference type="Pfam" id="PF00156"/>
    </source>
</evidence>
<comment type="similarity">
    <text evidence="1">Belongs to the ComF/GntX family.</text>
</comment>
<evidence type="ECO:0000256" key="1">
    <source>
        <dbReference type="ARBA" id="ARBA00008007"/>
    </source>
</evidence>
<organism evidence="3 4">
    <name type="scientific">Bifidobacterium stellenboschense</name>
    <dbReference type="NCBI Taxonomy" id="762211"/>
    <lineage>
        <taxon>Bacteria</taxon>
        <taxon>Bacillati</taxon>
        <taxon>Actinomycetota</taxon>
        <taxon>Actinomycetes</taxon>
        <taxon>Bifidobacteriales</taxon>
        <taxon>Bifidobacteriaceae</taxon>
        <taxon>Bifidobacterium</taxon>
    </lineage>
</organism>
<dbReference type="eggNOG" id="COG1040">
    <property type="taxonomic scope" value="Bacteria"/>
</dbReference>
<evidence type="ECO:0000313" key="4">
    <source>
        <dbReference type="Proteomes" id="UP000029004"/>
    </source>
</evidence>
<reference evidence="3 4" key="1">
    <citation type="submission" date="2014-03" db="EMBL/GenBank/DDBJ databases">
        <title>Genomics of Bifidobacteria.</title>
        <authorList>
            <person name="Ventura M."/>
            <person name="Milani C."/>
            <person name="Lugli G.A."/>
        </authorList>
    </citation>
    <scope>NUCLEOTIDE SEQUENCE [LARGE SCALE GENOMIC DNA]</scope>
    <source>
        <strain evidence="3 4">DSM 23968</strain>
    </source>
</reference>
<dbReference type="Proteomes" id="UP000029004">
    <property type="component" value="Unassembled WGS sequence"/>
</dbReference>
<dbReference type="AlphaFoldDB" id="A0A087DZQ0"/>
<dbReference type="Pfam" id="PF00156">
    <property type="entry name" value="Pribosyltran"/>
    <property type="match status" value="1"/>
</dbReference>
<comment type="caution">
    <text evidence="3">The sequence shown here is derived from an EMBL/GenBank/DDBJ whole genome shotgun (WGS) entry which is preliminary data.</text>
</comment>
<protein>
    <submittedName>
        <fullName evidence="3">Phosphoribosyl transferase</fullName>
    </submittedName>
</protein>
<dbReference type="InterPro" id="IPR000836">
    <property type="entry name" value="PRTase_dom"/>
</dbReference>
<dbReference type="STRING" id="762211.BSTEL_0413"/>
<dbReference type="PANTHER" id="PTHR47505:SF1">
    <property type="entry name" value="DNA UTILIZATION PROTEIN YHGH"/>
    <property type="match status" value="1"/>
</dbReference>
<proteinExistence type="inferred from homology"/>
<evidence type="ECO:0000313" key="3">
    <source>
        <dbReference type="EMBL" id="KFJ01001.1"/>
    </source>
</evidence>
<dbReference type="CDD" id="cd06223">
    <property type="entry name" value="PRTases_typeI"/>
    <property type="match status" value="1"/>
</dbReference>
<name>A0A087DZQ0_9BIFI</name>
<gene>
    <name evidence="3" type="ORF">BSTEL_0413</name>
</gene>
<sequence length="229" mass="23942">MLPRGCAGCGTPDEVLCPACRSLFDDTVIVPSCVPGVPVAACATYRGAVRRAILAWKDHGDEECDRPFSQALCALADRMPVAGVAGGEDDDARRIGGRDTMLIVPAPSSKRSARRRGRRHMRPLVRAVAAAYRARGVPAHAEEALASHTMGGRSVEMKGRAGRAARVGGSGIVVTRPSLVRGRRVILVDDIVTSGATMRACAAALRTAGAQVVACLALAATPRYDVSAM</sequence>
<keyword evidence="4" id="KW-1185">Reference proteome</keyword>
<keyword evidence="3" id="KW-0808">Transferase</keyword>
<dbReference type="InterPro" id="IPR051910">
    <property type="entry name" value="ComF/GntX_DNA_util-trans"/>
</dbReference>
<feature type="domain" description="Phosphoribosyltransferase" evidence="2">
    <location>
        <begin position="175"/>
        <end position="222"/>
    </location>
</feature>